<sequence>MVVVRSDTPEEATTLLKGPMEKLRRVELAKSYVELLKDVDEMKKEARSFLPGRPKEALVPYIKLKELSLSMVELQRDAEGAAPHLVNYVQGATSKLWDDMKRIMADEFEAILRATRWPEVAQPPSREWQDCFEKLLDLQSPEIMSAREPLALLPMTVLAKNFVSQFRYHFFTPKATNQIHRLGEFFFPWFLGTVEKWQDYLREFVGPVLAAHFRGNLLAGNPLYVDPVAAFITALLPVMKEKVDAVALEVSSKPNLLSRFIPELMAFDEKVRSQFDYDGGNPEAGWKGLTWDVLNVYFDNWLDAEKMFVVKRYEEIHSGPDRGQIDFDGAEVGKTKPTYGATKVGDLLHSVTQQYKGLRRFSHKIRFFVEIQSYLLDQYFGVLNDSLSVYLSSITTVGRTLHGISKEEQANLEGIGGLDRLCRMYGSADRIIFVLREWSCDEHSFPQSFKPYFIKPQWRTVGEELVPDPSTMAITPELDSPLQTIKASMSFLNMALAYSTFRRVWRAAFSNLQTLLFNEVLVKQEFTSLGAARLMADINAIHSVVESSIGFSRGSISIEALGMPKLREGIELLNLPLQADEGKINLKDGYEEIFYSREKAAETLAKLGLNRLSTYEAKLILQHRVEARVSIDD</sequence>
<dbReference type="Pfam" id="PF04437">
    <property type="entry name" value="RINT1_TIP1"/>
    <property type="match status" value="2"/>
</dbReference>
<keyword evidence="2" id="KW-1185">Reference proteome</keyword>
<accession>H0EL30</accession>
<dbReference type="PANTHER" id="PTHR13520">
    <property type="entry name" value="RAD50-INTERACTING PROTEIN 1 RINT-1"/>
    <property type="match status" value="1"/>
</dbReference>
<dbReference type="Proteomes" id="UP000005446">
    <property type="component" value="Unassembled WGS sequence"/>
</dbReference>
<dbReference type="HOGENOM" id="CLU_015529_1_0_1"/>
<dbReference type="InParanoid" id="H0EL30"/>
<dbReference type="InterPro" id="IPR042042">
    <property type="entry name" value="Tip20p_domB"/>
</dbReference>
<dbReference type="AlphaFoldDB" id="H0EL30"/>
<dbReference type="Gene3D" id="1.20.58.1420">
    <property type="entry name" value="Dsl1p vesicle tethering complex, Tip20p subunit, domain B"/>
    <property type="match status" value="1"/>
</dbReference>
<organism evidence="1 2">
    <name type="scientific">Glarea lozoyensis (strain ATCC 74030 / MF5533)</name>
    <dbReference type="NCBI Taxonomy" id="1104152"/>
    <lineage>
        <taxon>Eukaryota</taxon>
        <taxon>Fungi</taxon>
        <taxon>Dikarya</taxon>
        <taxon>Ascomycota</taxon>
        <taxon>Pezizomycotina</taxon>
        <taxon>Leotiomycetes</taxon>
        <taxon>Helotiales</taxon>
        <taxon>Helotiaceae</taxon>
        <taxon>Glarea</taxon>
    </lineage>
</organism>
<dbReference type="PROSITE" id="PS51386">
    <property type="entry name" value="RINT1_TIP20"/>
    <property type="match status" value="1"/>
</dbReference>
<protein>
    <submittedName>
        <fullName evidence="1">Putative RAD50-interacting protein 1</fullName>
    </submittedName>
</protein>
<dbReference type="GO" id="GO:0060628">
    <property type="term" value="P:regulation of ER to Golgi vesicle-mediated transport"/>
    <property type="evidence" value="ECO:0007669"/>
    <property type="project" value="TreeGrafter"/>
</dbReference>
<dbReference type="Gene3D" id="1.20.58.670">
    <property type="entry name" value="Dsl1p vesicle tethering complex, Tip20p subunit, domain D"/>
    <property type="match status" value="1"/>
</dbReference>
<comment type="caution">
    <text evidence="1">The sequence shown here is derived from an EMBL/GenBank/DDBJ whole genome shotgun (WGS) entry which is preliminary data.</text>
</comment>
<dbReference type="InterPro" id="IPR007528">
    <property type="entry name" value="RINT1_Tip20"/>
</dbReference>
<gene>
    <name evidence="1" type="ORF">M7I_3266</name>
</gene>
<dbReference type="GO" id="GO:0006888">
    <property type="term" value="P:endoplasmic reticulum to Golgi vesicle-mediated transport"/>
    <property type="evidence" value="ECO:0007669"/>
    <property type="project" value="InterPro"/>
</dbReference>
<proteinExistence type="predicted"/>
<name>H0EL30_GLAL7</name>
<reference evidence="1 2" key="1">
    <citation type="journal article" date="2012" name="Eukaryot. Cell">
        <title>Genome sequence of the fungus Glarea lozoyensis: the first genome sequence of a species from the Helotiaceae family.</title>
        <authorList>
            <person name="Youssar L."/>
            <person name="Gruening B.A."/>
            <person name="Erxleben A."/>
            <person name="Guenther S."/>
            <person name="Huettel W."/>
        </authorList>
    </citation>
    <scope>NUCLEOTIDE SEQUENCE [LARGE SCALE GENOMIC DNA]</scope>
    <source>
        <strain evidence="2">ATCC 74030 / MF5533</strain>
    </source>
</reference>
<dbReference type="EMBL" id="AGUE01000073">
    <property type="protein sequence ID" value="EHL00873.1"/>
    <property type="molecule type" value="Genomic_DNA"/>
</dbReference>
<dbReference type="OrthoDB" id="2189254at2759"/>
<dbReference type="GO" id="GO:0070939">
    <property type="term" value="C:Dsl1/NZR complex"/>
    <property type="evidence" value="ECO:0007669"/>
    <property type="project" value="InterPro"/>
</dbReference>
<dbReference type="GO" id="GO:0006890">
    <property type="term" value="P:retrograde vesicle-mediated transport, Golgi to endoplasmic reticulum"/>
    <property type="evidence" value="ECO:0007669"/>
    <property type="project" value="InterPro"/>
</dbReference>
<dbReference type="PANTHER" id="PTHR13520:SF0">
    <property type="entry name" value="RAD50-INTERACTING PROTEIN 1"/>
    <property type="match status" value="1"/>
</dbReference>
<evidence type="ECO:0000313" key="2">
    <source>
        <dbReference type="Proteomes" id="UP000005446"/>
    </source>
</evidence>
<evidence type="ECO:0000313" key="1">
    <source>
        <dbReference type="EMBL" id="EHL00873.1"/>
    </source>
</evidence>
<dbReference type="InterPro" id="IPR042044">
    <property type="entry name" value="EXOC6PINT-1/Sec15/Tip20_C_dom2"/>
</dbReference>